<dbReference type="GO" id="GO:0044423">
    <property type="term" value="C:virion component"/>
    <property type="evidence" value="ECO:0007669"/>
    <property type="project" value="UniProtKB-KW"/>
</dbReference>
<keyword evidence="5" id="KW-1160">Virus entry into host cell</keyword>
<dbReference type="GO" id="GO:0019062">
    <property type="term" value="P:virion attachment to host cell"/>
    <property type="evidence" value="ECO:0007669"/>
    <property type="project" value="UniProtKB-KW"/>
</dbReference>
<accession>V5KSC6</accession>
<dbReference type="Proteomes" id="UP000018620">
    <property type="component" value="Segment"/>
</dbReference>
<keyword evidence="3" id="KW-1161">Viral attachment to host cell</keyword>
<evidence type="ECO:0000256" key="4">
    <source>
        <dbReference type="ARBA" id="ARBA00022844"/>
    </source>
</evidence>
<keyword evidence="4" id="KW-0946">Virion</keyword>
<evidence type="ECO:0000256" key="3">
    <source>
        <dbReference type="ARBA" id="ARBA00022804"/>
    </source>
</evidence>
<name>V5KSC6_9CAUD</name>
<keyword evidence="7" id="KW-1185">Reference proteome</keyword>
<dbReference type="InterPro" id="IPR022741">
    <property type="entry name" value="Phage_B103_Gp8"/>
</dbReference>
<protein>
    <submittedName>
        <fullName evidence="6">Putative phage head fiber protein</fullName>
    </submittedName>
</protein>
<evidence type="ECO:0000256" key="1">
    <source>
        <dbReference type="ARBA" id="ARBA00004328"/>
    </source>
</evidence>
<dbReference type="Gene3D" id="6.10.140.1630">
    <property type="match status" value="1"/>
</dbReference>
<evidence type="ECO:0000313" key="6">
    <source>
        <dbReference type="EMBL" id="AGZ17539.1"/>
    </source>
</evidence>
<dbReference type="KEGG" id="vg:17776315"/>
<dbReference type="Pfam" id="PF11133">
    <property type="entry name" value="Phage_head_fibr"/>
    <property type="match status" value="1"/>
</dbReference>
<evidence type="ECO:0000256" key="5">
    <source>
        <dbReference type="ARBA" id="ARBA00023296"/>
    </source>
</evidence>
<sequence>MATSGVAGLLYATKLIDLGTGQSISVADIISGSGGGGSVAWADITGKPTTFAPVAATTSVVGGVKMAATQANSTATDAAGLVTDFNALLAKLKAAGIMA</sequence>
<gene>
    <name evidence="6" type="ORF">4MG_065</name>
</gene>
<proteinExistence type="predicted"/>
<dbReference type="GO" id="GO:0046718">
    <property type="term" value="P:symbiont entry into host cell"/>
    <property type="evidence" value="ECO:0007669"/>
    <property type="project" value="UniProtKB-KW"/>
</dbReference>
<dbReference type="RefSeq" id="YP_008857281.1">
    <property type="nucleotide sequence ID" value="NC_022968.1"/>
</dbReference>
<dbReference type="EMBL" id="KF550303">
    <property type="protein sequence ID" value="AGZ17539.1"/>
    <property type="molecule type" value="Genomic_DNA"/>
</dbReference>
<reference evidence="6 7" key="1">
    <citation type="journal article" date="2014" name="Arch. Virol.">
        <title>Complete genome sequence of enterobacteria phage 4MG, a new member of the subgroup "PVP-SE1-like phage" of the "rV5-like viruses".</title>
        <authorList>
            <person name="Kim M."/>
            <person name="Heu S."/>
            <person name="Ryu S."/>
        </authorList>
    </citation>
    <scope>NUCLEOTIDE SEQUENCE [LARGE SCALE GENOMIC DNA]</scope>
</reference>
<evidence type="ECO:0000313" key="7">
    <source>
        <dbReference type="Proteomes" id="UP000018620"/>
    </source>
</evidence>
<dbReference type="OrthoDB" id="28230at10239"/>
<keyword evidence="2" id="KW-0945">Host-virus interaction</keyword>
<evidence type="ECO:0000256" key="2">
    <source>
        <dbReference type="ARBA" id="ARBA00022581"/>
    </source>
</evidence>
<organism evidence="6 7">
    <name type="scientific">Escherichia phage 4MG</name>
    <dbReference type="NCBI Taxonomy" id="1391428"/>
    <lineage>
        <taxon>Viruses</taxon>
        <taxon>Duplodnaviria</taxon>
        <taxon>Heunggongvirae</taxon>
        <taxon>Uroviricota</taxon>
        <taxon>Caudoviricetes</taxon>
        <taxon>Vequintavirinae</taxon>
        <taxon>Seunavirus</taxon>
        <taxon>Seunavirus 4MG</taxon>
    </lineage>
</organism>
<comment type="subcellular location">
    <subcellularLocation>
        <location evidence="1">Virion</location>
    </subcellularLocation>
</comment>